<dbReference type="GO" id="GO:0005764">
    <property type="term" value="C:lysosome"/>
    <property type="evidence" value="ECO:0007669"/>
    <property type="project" value="TreeGrafter"/>
</dbReference>
<dbReference type="PANTHER" id="PTHR10030:SF27">
    <property type="entry name" value="ALPHA-L-FUCOSIDASE 1"/>
    <property type="match status" value="1"/>
</dbReference>
<dbReference type="InterPro" id="IPR057739">
    <property type="entry name" value="Glyco_hydro_29_N"/>
</dbReference>
<keyword evidence="4" id="KW-0378">Hydrolase</keyword>
<dbReference type="EMBL" id="BKCJ010299093">
    <property type="protein sequence ID" value="GEZ60150.1"/>
    <property type="molecule type" value="Genomic_DNA"/>
</dbReference>
<dbReference type="AlphaFoldDB" id="A0A699IF12"/>
<dbReference type="EC" id="3.2.1.51" evidence="2"/>
<evidence type="ECO:0000313" key="8">
    <source>
        <dbReference type="EMBL" id="GEZ60150.1"/>
    </source>
</evidence>
<evidence type="ECO:0000256" key="4">
    <source>
        <dbReference type="ARBA" id="ARBA00022801"/>
    </source>
</evidence>
<feature type="non-terminal residue" evidence="8">
    <location>
        <position position="185"/>
    </location>
</feature>
<dbReference type="GO" id="GO:0006004">
    <property type="term" value="P:fucose metabolic process"/>
    <property type="evidence" value="ECO:0007669"/>
    <property type="project" value="TreeGrafter"/>
</dbReference>
<dbReference type="InterPro" id="IPR017853">
    <property type="entry name" value="GH"/>
</dbReference>
<dbReference type="Gene3D" id="3.20.20.80">
    <property type="entry name" value="Glycosidases"/>
    <property type="match status" value="1"/>
</dbReference>
<organism evidence="8">
    <name type="scientific">Tanacetum cinerariifolium</name>
    <name type="common">Dalmatian daisy</name>
    <name type="synonym">Chrysanthemum cinerariifolium</name>
    <dbReference type="NCBI Taxonomy" id="118510"/>
    <lineage>
        <taxon>Eukaryota</taxon>
        <taxon>Viridiplantae</taxon>
        <taxon>Streptophyta</taxon>
        <taxon>Embryophyta</taxon>
        <taxon>Tracheophyta</taxon>
        <taxon>Spermatophyta</taxon>
        <taxon>Magnoliopsida</taxon>
        <taxon>eudicotyledons</taxon>
        <taxon>Gunneridae</taxon>
        <taxon>Pentapetalae</taxon>
        <taxon>asterids</taxon>
        <taxon>campanulids</taxon>
        <taxon>Asterales</taxon>
        <taxon>Asteraceae</taxon>
        <taxon>Asteroideae</taxon>
        <taxon>Anthemideae</taxon>
        <taxon>Anthemidinae</taxon>
        <taxon>Tanacetum</taxon>
    </lineage>
</organism>
<evidence type="ECO:0000259" key="7">
    <source>
        <dbReference type="Pfam" id="PF01120"/>
    </source>
</evidence>
<comment type="caution">
    <text evidence="8">The sequence shown here is derived from an EMBL/GenBank/DDBJ whole genome shotgun (WGS) entry which is preliminary data.</text>
</comment>
<evidence type="ECO:0000256" key="5">
    <source>
        <dbReference type="ARBA" id="ARBA00023295"/>
    </source>
</evidence>
<name>A0A699IF12_TANCI</name>
<gene>
    <name evidence="8" type="ORF">Tci_532123</name>
</gene>
<dbReference type="Pfam" id="PF01120">
    <property type="entry name" value="Alpha_L_fucos"/>
    <property type="match status" value="1"/>
</dbReference>
<accession>A0A699IF12</accession>
<evidence type="ECO:0000256" key="2">
    <source>
        <dbReference type="ARBA" id="ARBA00012662"/>
    </source>
</evidence>
<feature type="signal peptide" evidence="6">
    <location>
        <begin position="1"/>
        <end position="30"/>
    </location>
</feature>
<evidence type="ECO:0000256" key="6">
    <source>
        <dbReference type="SAM" id="SignalP"/>
    </source>
</evidence>
<reference evidence="8" key="1">
    <citation type="journal article" date="2019" name="Sci. Rep.">
        <title>Draft genome of Tanacetum cinerariifolium, the natural source of mosquito coil.</title>
        <authorList>
            <person name="Yamashiro T."/>
            <person name="Shiraishi A."/>
            <person name="Satake H."/>
            <person name="Nakayama K."/>
        </authorList>
    </citation>
    <scope>NUCLEOTIDE SEQUENCE</scope>
</reference>
<evidence type="ECO:0000256" key="3">
    <source>
        <dbReference type="ARBA" id="ARBA00022729"/>
    </source>
</evidence>
<dbReference type="SUPFAM" id="SSF51445">
    <property type="entry name" value="(Trans)glycosidases"/>
    <property type="match status" value="1"/>
</dbReference>
<dbReference type="GO" id="GO:0016139">
    <property type="term" value="P:glycoside catabolic process"/>
    <property type="evidence" value="ECO:0007669"/>
    <property type="project" value="TreeGrafter"/>
</dbReference>
<dbReference type="InterPro" id="IPR000933">
    <property type="entry name" value="Glyco_hydro_29"/>
</dbReference>
<keyword evidence="3 6" id="KW-0732">Signal</keyword>
<feature type="chain" id="PRO_5025666433" description="alpha-L-fucosidase" evidence="6">
    <location>
        <begin position="31"/>
        <end position="185"/>
    </location>
</feature>
<comment type="similarity">
    <text evidence="1">Belongs to the glycosyl hydrolase 29 family.</text>
</comment>
<evidence type="ECO:0000256" key="1">
    <source>
        <dbReference type="ARBA" id="ARBA00007951"/>
    </source>
</evidence>
<sequence>MKIINKNTISASTLIIIITLLISNITTTTCFPTPPPIPILPIPSSQQLSWQLSEMALFLHFGPNTFTDSEWGTGKADPSLFNPTHLNTTQWVTVAKENGFSRVILTAKHHDGFCLWPSEYTEYSVRSSVWKDGLGDVVGELAKAAEESGVQFGVYLSPWDRHEGCYGKTLEYNEYYMAQMTELLT</sequence>
<keyword evidence="5" id="KW-0326">Glycosidase</keyword>
<protein>
    <recommendedName>
        <fullName evidence="2">alpha-L-fucosidase</fullName>
        <ecNumber evidence="2">3.2.1.51</ecNumber>
    </recommendedName>
</protein>
<proteinExistence type="inferred from homology"/>
<feature type="domain" description="Glycoside hydrolase family 29 N-terminal" evidence="7">
    <location>
        <begin position="79"/>
        <end position="184"/>
    </location>
</feature>
<dbReference type="PANTHER" id="PTHR10030">
    <property type="entry name" value="ALPHA-L-FUCOSIDASE"/>
    <property type="match status" value="1"/>
</dbReference>
<dbReference type="GO" id="GO:0004560">
    <property type="term" value="F:alpha-L-fucosidase activity"/>
    <property type="evidence" value="ECO:0007669"/>
    <property type="project" value="UniProtKB-EC"/>
</dbReference>